<organism evidence="3 4">
    <name type="scientific">Passalora fulva</name>
    <name type="common">Tomato leaf mold</name>
    <name type="synonym">Cladosporium fulvum</name>
    <dbReference type="NCBI Taxonomy" id="5499"/>
    <lineage>
        <taxon>Eukaryota</taxon>
        <taxon>Fungi</taxon>
        <taxon>Dikarya</taxon>
        <taxon>Ascomycota</taxon>
        <taxon>Pezizomycotina</taxon>
        <taxon>Dothideomycetes</taxon>
        <taxon>Dothideomycetidae</taxon>
        <taxon>Mycosphaerellales</taxon>
        <taxon>Mycosphaerellaceae</taxon>
        <taxon>Fulvia</taxon>
    </lineage>
</organism>
<evidence type="ECO:0000313" key="4">
    <source>
        <dbReference type="Proteomes" id="UP000756132"/>
    </source>
</evidence>
<reference evidence="3" key="2">
    <citation type="journal article" date="2022" name="Microb. Genom.">
        <title>A chromosome-scale genome assembly of the tomato pathogen Cladosporium fulvum reveals a compartmentalized genome architecture and the presence of a dispensable chromosome.</title>
        <authorList>
            <person name="Zaccaron A.Z."/>
            <person name="Chen L.H."/>
            <person name="Samaras A."/>
            <person name="Stergiopoulos I."/>
        </authorList>
    </citation>
    <scope>NUCLEOTIDE SEQUENCE</scope>
    <source>
        <strain evidence="3">Race5_Kim</strain>
    </source>
</reference>
<dbReference type="AlphaFoldDB" id="A0A9Q8P4E9"/>
<dbReference type="Proteomes" id="UP000756132">
    <property type="component" value="Chromosome 1"/>
</dbReference>
<keyword evidence="1" id="KW-0472">Membrane</keyword>
<feature type="domain" description="DUF6594" evidence="2">
    <location>
        <begin position="1"/>
        <end position="255"/>
    </location>
</feature>
<feature type="transmembrane region" description="Helical" evidence="1">
    <location>
        <begin position="215"/>
        <end position="236"/>
    </location>
</feature>
<keyword evidence="1" id="KW-0812">Transmembrane</keyword>
<proteinExistence type="predicted"/>
<protein>
    <recommendedName>
        <fullName evidence="2">DUF6594 domain-containing protein</fullName>
    </recommendedName>
</protein>
<evidence type="ECO:0000259" key="2">
    <source>
        <dbReference type="Pfam" id="PF20237"/>
    </source>
</evidence>
<keyword evidence="1" id="KW-1133">Transmembrane helix</keyword>
<reference evidence="3" key="1">
    <citation type="submission" date="2021-12" db="EMBL/GenBank/DDBJ databases">
        <authorList>
            <person name="Zaccaron A."/>
            <person name="Stergiopoulos I."/>
        </authorList>
    </citation>
    <scope>NUCLEOTIDE SEQUENCE</scope>
    <source>
        <strain evidence="3">Race5_Kim</strain>
    </source>
</reference>
<dbReference type="InterPro" id="IPR046529">
    <property type="entry name" value="DUF6594"/>
</dbReference>
<dbReference type="Pfam" id="PF20237">
    <property type="entry name" value="DUF6594"/>
    <property type="match status" value="1"/>
</dbReference>
<dbReference type="RefSeq" id="XP_047757028.1">
    <property type="nucleotide sequence ID" value="XM_047900164.1"/>
</dbReference>
<keyword evidence="4" id="KW-1185">Reference proteome</keyword>
<evidence type="ECO:0000256" key="1">
    <source>
        <dbReference type="SAM" id="Phobius"/>
    </source>
</evidence>
<dbReference type="PANTHER" id="PTHR34502">
    <property type="entry name" value="DUF6594 DOMAIN-CONTAINING PROTEIN-RELATED"/>
    <property type="match status" value="1"/>
</dbReference>
<evidence type="ECO:0000313" key="3">
    <source>
        <dbReference type="EMBL" id="UJO12662.1"/>
    </source>
</evidence>
<sequence length="275" mass="31761">MQFDIEQIEGELDDLDRWEKTHGDVRKLSCRRRDSHRTPEELAAAGFPAHFKRCRPVLLSDLRLRLLEYDVFLLKCKEMVSLQRPSSRDYESVRTWFKDNQPIVQREEHFIRRKEDMITLRSGRESAVFDSLVERCLSRVDDFLQRRLRCQIIRNIFLTPELREKTSSGWVRYYAPARVDKLVNIIITIVIFILLVHPVIIMYEVTEMGAQQSALDAIGVLVVFTLIFGMAVSSLTTAKRHELFGASAAYAAVLVVFIGNFGVQQVEILSRSTPG</sequence>
<dbReference type="GeneID" id="71980894"/>
<dbReference type="OMA" id="RIGHYMA"/>
<dbReference type="PANTHER" id="PTHR34502:SF3">
    <property type="entry name" value="DUF6594 DOMAIN-CONTAINING PROTEIN"/>
    <property type="match status" value="1"/>
</dbReference>
<feature type="transmembrane region" description="Helical" evidence="1">
    <location>
        <begin position="182"/>
        <end position="203"/>
    </location>
</feature>
<accession>A0A9Q8P4E9</accession>
<feature type="transmembrane region" description="Helical" evidence="1">
    <location>
        <begin position="243"/>
        <end position="263"/>
    </location>
</feature>
<name>A0A9Q8P4E9_PASFU</name>
<dbReference type="KEGG" id="ffu:CLAFUR5_01016"/>
<dbReference type="EMBL" id="CP090163">
    <property type="protein sequence ID" value="UJO12662.1"/>
    <property type="molecule type" value="Genomic_DNA"/>
</dbReference>
<gene>
    <name evidence="3" type="ORF">CLAFUR5_01016</name>
</gene>
<dbReference type="OrthoDB" id="3646533at2759"/>